<dbReference type="PANTHER" id="PTHR33397">
    <property type="entry name" value="UPF0331 PROTEIN YUTE"/>
    <property type="match status" value="1"/>
</dbReference>
<evidence type="ECO:0000256" key="1">
    <source>
        <dbReference type="ARBA" id="ARBA00022649"/>
    </source>
</evidence>
<evidence type="ECO:0000256" key="4">
    <source>
        <dbReference type="ARBA" id="ARBA00024207"/>
    </source>
</evidence>
<keyword evidence="6" id="KW-1185">Reference proteome</keyword>
<comment type="similarity">
    <text evidence="4">Belongs to the HepT RNase toxin family.</text>
</comment>
<organism evidence="5 6">
    <name type="scientific">Lentibacillus kimchii</name>
    <dbReference type="NCBI Taxonomy" id="1542911"/>
    <lineage>
        <taxon>Bacteria</taxon>
        <taxon>Bacillati</taxon>
        <taxon>Bacillota</taxon>
        <taxon>Bacilli</taxon>
        <taxon>Bacillales</taxon>
        <taxon>Bacillaceae</taxon>
        <taxon>Lentibacillus</taxon>
    </lineage>
</organism>
<proteinExistence type="inferred from homology"/>
<dbReference type="EMBL" id="JBHTGR010000004">
    <property type="protein sequence ID" value="MFC7746085.1"/>
    <property type="molecule type" value="Genomic_DNA"/>
</dbReference>
<keyword evidence="2" id="KW-0540">Nuclease</keyword>
<evidence type="ECO:0000256" key="2">
    <source>
        <dbReference type="ARBA" id="ARBA00022722"/>
    </source>
</evidence>
<keyword evidence="1" id="KW-1277">Toxin-antitoxin system</keyword>
<dbReference type="RefSeq" id="WP_382357567.1">
    <property type="nucleotide sequence ID" value="NZ_JBHTGR010000004.1"/>
</dbReference>
<comment type="caution">
    <text evidence="5">The sequence shown here is derived from an EMBL/GenBank/DDBJ whole genome shotgun (WGS) entry which is preliminary data.</text>
</comment>
<evidence type="ECO:0000256" key="3">
    <source>
        <dbReference type="ARBA" id="ARBA00022801"/>
    </source>
</evidence>
<dbReference type="Proteomes" id="UP001596620">
    <property type="component" value="Unassembled WGS sequence"/>
</dbReference>
<dbReference type="InterPro" id="IPR037038">
    <property type="entry name" value="HepT-like_sf"/>
</dbReference>
<dbReference type="InterPro" id="IPR008201">
    <property type="entry name" value="HepT-like"/>
</dbReference>
<sequence length="145" mass="16948">MYFVDRGQIEAILNYMDQLLEEVGKHSFTTFAEKLYLERTVHLTIESMLDVGNMMIDGFIMRDPGGFEDIIDILIDEEVLPENEEEAYKTVIRLRKMVVKDYLHVDYQQLIDTLQQHQDTLAQFSSHVRHYLDTELGVANAFSNE</sequence>
<dbReference type="PANTHER" id="PTHR33397:SF5">
    <property type="entry name" value="RNASE YUTE-RELATED"/>
    <property type="match status" value="1"/>
</dbReference>
<gene>
    <name evidence="5" type="ORF">ACFQU8_02370</name>
</gene>
<dbReference type="InterPro" id="IPR052379">
    <property type="entry name" value="Type_VII_TA_RNase"/>
</dbReference>
<evidence type="ECO:0000313" key="6">
    <source>
        <dbReference type="Proteomes" id="UP001596620"/>
    </source>
</evidence>
<reference evidence="6" key="1">
    <citation type="journal article" date="2019" name="Int. J. Syst. Evol. Microbiol.">
        <title>The Global Catalogue of Microorganisms (GCM) 10K type strain sequencing project: providing services to taxonomists for standard genome sequencing and annotation.</title>
        <authorList>
            <consortium name="The Broad Institute Genomics Platform"/>
            <consortium name="The Broad Institute Genome Sequencing Center for Infectious Disease"/>
            <person name="Wu L."/>
            <person name="Ma J."/>
        </authorList>
    </citation>
    <scope>NUCLEOTIDE SEQUENCE [LARGE SCALE GENOMIC DNA]</scope>
    <source>
        <strain evidence="6">JCM 30234</strain>
    </source>
</reference>
<dbReference type="Gene3D" id="1.20.120.580">
    <property type="entry name" value="bsu32300-like"/>
    <property type="match status" value="1"/>
</dbReference>
<evidence type="ECO:0000313" key="5">
    <source>
        <dbReference type="EMBL" id="MFC7746085.1"/>
    </source>
</evidence>
<accession>A0ABW2US62</accession>
<keyword evidence="3" id="KW-0378">Hydrolase</keyword>
<protein>
    <submittedName>
        <fullName evidence="5">DUF86 domain-containing protein</fullName>
    </submittedName>
</protein>
<name>A0ABW2US62_9BACI</name>
<dbReference type="Pfam" id="PF01934">
    <property type="entry name" value="HepT-like"/>
    <property type="match status" value="1"/>
</dbReference>